<dbReference type="SUPFAM" id="SSF69118">
    <property type="entry name" value="AhpD-like"/>
    <property type="match status" value="1"/>
</dbReference>
<dbReference type="InterPro" id="IPR052512">
    <property type="entry name" value="4CMD/NDH-1_regulator"/>
</dbReference>
<proteinExistence type="predicted"/>
<dbReference type="InterPro" id="IPR000073">
    <property type="entry name" value="AB_hydrolase_1"/>
</dbReference>
<dbReference type="InterPro" id="IPR003779">
    <property type="entry name" value="CMD-like"/>
</dbReference>
<dbReference type="Gene3D" id="3.40.50.1820">
    <property type="entry name" value="alpha/beta hydrolase"/>
    <property type="match status" value="1"/>
</dbReference>
<feature type="domain" description="AB hydrolase-1" evidence="2">
    <location>
        <begin position="38"/>
        <end position="249"/>
    </location>
</feature>
<dbReference type="Proteomes" id="UP001187143">
    <property type="component" value="Unassembled WGS sequence"/>
</dbReference>
<organism evidence="3 4">
    <name type="scientific">Mycobacterium intracellulare</name>
    <dbReference type="NCBI Taxonomy" id="1767"/>
    <lineage>
        <taxon>Bacteria</taxon>
        <taxon>Bacillati</taxon>
        <taxon>Actinomycetota</taxon>
        <taxon>Actinomycetes</taxon>
        <taxon>Mycobacteriales</taxon>
        <taxon>Mycobacteriaceae</taxon>
        <taxon>Mycobacterium</taxon>
        <taxon>Mycobacterium avium complex (MAC)</taxon>
    </lineage>
</organism>
<comment type="caution">
    <text evidence="3">The sequence shown here is derived from an EMBL/GenBank/DDBJ whole genome shotgun (WGS) entry which is preliminary data.</text>
</comment>
<dbReference type="Pfam" id="PF02627">
    <property type="entry name" value="CMD"/>
    <property type="match status" value="1"/>
</dbReference>
<protein>
    <submittedName>
        <fullName evidence="3">4-carboxymuconolactone decarboxylase</fullName>
        <ecNumber evidence="3">4.1.1.44</ecNumber>
    </submittedName>
</protein>
<accession>A0AAE4RGJ5</accession>
<feature type="domain" description="Carboxymuconolactone decarboxylase-like" evidence="1">
    <location>
        <begin position="291"/>
        <end position="373"/>
    </location>
</feature>
<keyword evidence="3" id="KW-0456">Lyase</keyword>
<dbReference type="PANTHER" id="PTHR33570">
    <property type="entry name" value="4-CARBOXYMUCONOLACTONE DECARBOXYLASE FAMILY PROTEIN"/>
    <property type="match status" value="1"/>
</dbReference>
<dbReference type="AlphaFoldDB" id="A0AAE4RGJ5"/>
<dbReference type="EC" id="4.1.1.44" evidence="3"/>
<dbReference type="PANTHER" id="PTHR33570:SF2">
    <property type="entry name" value="CARBOXYMUCONOLACTONE DECARBOXYLASE-LIKE DOMAIN-CONTAINING PROTEIN"/>
    <property type="match status" value="1"/>
</dbReference>
<dbReference type="Pfam" id="PF12697">
    <property type="entry name" value="Abhydrolase_6"/>
    <property type="match status" value="1"/>
</dbReference>
<dbReference type="PRINTS" id="PR00111">
    <property type="entry name" value="ABHYDROLASE"/>
</dbReference>
<dbReference type="NCBIfam" id="TIGR02425">
    <property type="entry name" value="decarb_PcaC"/>
    <property type="match status" value="1"/>
</dbReference>
<dbReference type="InterPro" id="IPR029058">
    <property type="entry name" value="AB_hydrolase_fold"/>
</dbReference>
<reference evidence="3" key="1">
    <citation type="submission" date="2023-10" db="EMBL/GenBank/DDBJ databases">
        <title>Characterization and genome sequence of Mycobacterium intracellulare ABSURDO, a novel pathogenic isolate with three colony morphotypes that vary in growth and acid-fastness.</title>
        <authorList>
            <person name="Jude B.A."/>
            <person name="Robinson R.T."/>
        </authorList>
    </citation>
    <scope>NUCLEOTIDE SEQUENCE</scope>
    <source>
        <strain evidence="3">ABSURDO Component B</strain>
    </source>
</reference>
<dbReference type="GO" id="GO:0047575">
    <property type="term" value="F:4-carboxymuconolactone decarboxylase activity"/>
    <property type="evidence" value="ECO:0007669"/>
    <property type="project" value="UniProtKB-EC"/>
</dbReference>
<evidence type="ECO:0000313" key="3">
    <source>
        <dbReference type="EMBL" id="MDV7014598.1"/>
    </source>
</evidence>
<dbReference type="Gene3D" id="1.20.1290.10">
    <property type="entry name" value="AhpD-like"/>
    <property type="match status" value="1"/>
</dbReference>
<gene>
    <name evidence="3" type="primary">pcaC</name>
    <name evidence="3" type="ORF">R4F53_20120</name>
</gene>
<evidence type="ECO:0000313" key="4">
    <source>
        <dbReference type="Proteomes" id="UP001187143"/>
    </source>
</evidence>
<sequence>MSVPRLTGTRFAGPETGDLLLVGPSLGTSATALWAAAAERLSEHVRVVGWDLPGHGRSQPTASPFTIAELGAAVLALADEIAPGAAFHYAGDSIGGAVGLQLMLDAPVRVLTATLLCTAAVFGDHSVWRDRAALVRQSGTVAVIDIAQQRWFAAGLTDLHPVTASALLDTLRSADNESYAIACEALASFDVSNRLAEITNPVLAIAGEQDIATPVQSLRHIVSEVQNGRLVELDGVAHLAPAEAPVKVAHLIVGHVRPPTPFGTAMAVRRDVLGDDHVDRAVAATTPFTADFQDLITRYAWGSIWTRPGLDRRTRSLITLTALVARGRHEELAMHLRAARRNGLTNGEIKELLLQTAVYCGVPEANSAFHIANTVLADYDAEQERL</sequence>
<dbReference type="InterPro" id="IPR012788">
    <property type="entry name" value="Decarb_PcaC"/>
</dbReference>
<dbReference type="RefSeq" id="WP_317728468.1">
    <property type="nucleotide sequence ID" value="NZ_JAWLLC010000024.1"/>
</dbReference>
<name>A0AAE4RGJ5_MYCIT</name>
<evidence type="ECO:0000259" key="1">
    <source>
        <dbReference type="Pfam" id="PF02627"/>
    </source>
</evidence>
<dbReference type="SUPFAM" id="SSF53474">
    <property type="entry name" value="alpha/beta-Hydrolases"/>
    <property type="match status" value="1"/>
</dbReference>
<dbReference type="InterPro" id="IPR029032">
    <property type="entry name" value="AhpD-like"/>
</dbReference>
<evidence type="ECO:0000259" key="2">
    <source>
        <dbReference type="Pfam" id="PF12697"/>
    </source>
</evidence>
<dbReference type="EMBL" id="JAWLLD010000025">
    <property type="protein sequence ID" value="MDV7014598.1"/>
    <property type="molecule type" value="Genomic_DNA"/>
</dbReference>
<dbReference type="GO" id="GO:0051920">
    <property type="term" value="F:peroxiredoxin activity"/>
    <property type="evidence" value="ECO:0007669"/>
    <property type="project" value="InterPro"/>
</dbReference>